<keyword evidence="3 8" id="KW-0479">Metal-binding</keyword>
<keyword evidence="4 8" id="KW-0547">Nucleotide-binding</keyword>
<evidence type="ECO:0000313" key="10">
    <source>
        <dbReference type="EMBL" id="TWI70335.1"/>
    </source>
</evidence>
<dbReference type="Pfam" id="PF12804">
    <property type="entry name" value="NTP_transf_3"/>
    <property type="match status" value="1"/>
</dbReference>
<comment type="caution">
    <text evidence="8">Lacks conserved residue(s) required for the propagation of feature annotation.</text>
</comment>
<comment type="domain">
    <text evidence="8">The N-terminal domain determines nucleotide recognition and specific binding, while the C-terminal domain determines the specific binding to the target protein.</text>
</comment>
<dbReference type="GO" id="GO:0061603">
    <property type="term" value="F:molybdenum cofactor guanylyltransferase activity"/>
    <property type="evidence" value="ECO:0007669"/>
    <property type="project" value="UniProtKB-EC"/>
</dbReference>
<dbReference type="Proteomes" id="UP000318307">
    <property type="component" value="Unassembled WGS sequence"/>
</dbReference>
<comment type="subcellular location">
    <subcellularLocation>
        <location evidence="8">Cytoplasm</location>
    </subcellularLocation>
</comment>
<feature type="domain" description="MobA-like NTP transferase" evidence="9">
    <location>
        <begin position="7"/>
        <end position="154"/>
    </location>
</feature>
<keyword evidence="1 8" id="KW-0963">Cytoplasm</keyword>
<keyword evidence="2 8" id="KW-0808">Transferase</keyword>
<dbReference type="RefSeq" id="WP_144685456.1">
    <property type="nucleotide sequence ID" value="NZ_VLLC01000018.1"/>
</dbReference>
<evidence type="ECO:0000256" key="6">
    <source>
        <dbReference type="ARBA" id="ARBA00023134"/>
    </source>
</evidence>
<feature type="binding site" evidence="8">
    <location>
        <position position="98"/>
    </location>
    <ligand>
        <name>GTP</name>
        <dbReference type="ChEBI" id="CHEBI:37565"/>
    </ligand>
</feature>
<dbReference type="SUPFAM" id="SSF53448">
    <property type="entry name" value="Nucleotide-diphospho-sugar transferases"/>
    <property type="match status" value="1"/>
</dbReference>
<evidence type="ECO:0000259" key="9">
    <source>
        <dbReference type="Pfam" id="PF12804"/>
    </source>
</evidence>
<evidence type="ECO:0000256" key="1">
    <source>
        <dbReference type="ARBA" id="ARBA00022490"/>
    </source>
</evidence>
<dbReference type="PANTHER" id="PTHR19136:SF81">
    <property type="entry name" value="MOLYBDENUM COFACTOR GUANYLYLTRANSFERASE"/>
    <property type="match status" value="1"/>
</dbReference>
<evidence type="ECO:0000256" key="8">
    <source>
        <dbReference type="HAMAP-Rule" id="MF_00316"/>
    </source>
</evidence>
<dbReference type="GO" id="GO:0006777">
    <property type="term" value="P:Mo-molybdopterin cofactor biosynthetic process"/>
    <property type="evidence" value="ECO:0007669"/>
    <property type="project" value="UniProtKB-KW"/>
</dbReference>
<organism evidence="10 11">
    <name type="scientific">Desulfobotulus alkaliphilus</name>
    <dbReference type="NCBI Taxonomy" id="622671"/>
    <lineage>
        <taxon>Bacteria</taxon>
        <taxon>Pseudomonadati</taxon>
        <taxon>Thermodesulfobacteriota</taxon>
        <taxon>Desulfobacteria</taxon>
        <taxon>Desulfobacterales</taxon>
        <taxon>Desulfobacteraceae</taxon>
        <taxon>Desulfobotulus</taxon>
    </lineage>
</organism>
<evidence type="ECO:0000256" key="7">
    <source>
        <dbReference type="ARBA" id="ARBA00023150"/>
    </source>
</evidence>
<feature type="binding site" evidence="8">
    <location>
        <position position="98"/>
    </location>
    <ligand>
        <name>Mg(2+)</name>
        <dbReference type="ChEBI" id="CHEBI:18420"/>
    </ligand>
</feature>
<dbReference type="EMBL" id="VLLC01000018">
    <property type="protein sequence ID" value="TWI70335.1"/>
    <property type="molecule type" value="Genomic_DNA"/>
</dbReference>
<dbReference type="GO" id="GO:0005525">
    <property type="term" value="F:GTP binding"/>
    <property type="evidence" value="ECO:0007669"/>
    <property type="project" value="UniProtKB-UniRule"/>
</dbReference>
<evidence type="ECO:0000256" key="2">
    <source>
        <dbReference type="ARBA" id="ARBA00022679"/>
    </source>
</evidence>
<accession>A0A562RMQ4</accession>
<feature type="binding site" evidence="8">
    <location>
        <begin position="10"/>
        <end position="12"/>
    </location>
    <ligand>
        <name>GTP</name>
        <dbReference type="ChEBI" id="CHEBI:37565"/>
    </ligand>
</feature>
<dbReference type="Gene3D" id="3.90.550.10">
    <property type="entry name" value="Spore Coat Polysaccharide Biosynthesis Protein SpsA, Chain A"/>
    <property type="match status" value="1"/>
</dbReference>
<protein>
    <recommendedName>
        <fullName evidence="8">Probable molybdenum cofactor guanylyltransferase</fullName>
        <shortName evidence="8">MoCo guanylyltransferase</shortName>
        <ecNumber evidence="8">2.7.7.77</ecNumber>
    </recommendedName>
    <alternativeName>
        <fullName evidence="8">GTP:molybdopterin guanylyltransferase</fullName>
    </alternativeName>
    <alternativeName>
        <fullName evidence="8">Mo-MPT guanylyltransferase</fullName>
    </alternativeName>
    <alternativeName>
        <fullName evidence="8">Molybdopterin guanylyltransferase</fullName>
    </alternativeName>
    <alternativeName>
        <fullName evidence="8">Molybdopterin-guanine dinucleotide synthase</fullName>
        <shortName evidence="8">MGD synthase</shortName>
    </alternativeName>
</protein>
<proteinExistence type="inferred from homology"/>
<dbReference type="InterPro" id="IPR013482">
    <property type="entry name" value="Molybde_CF_guanTrfase"/>
</dbReference>
<reference evidence="10 11" key="1">
    <citation type="submission" date="2019-07" db="EMBL/GenBank/DDBJ databases">
        <title>Genome sequencing of 100 strains of the haloalkaliphilic chemolithoautotrophic sulfur-oxidizing bacterium Thioalkalivibrio.</title>
        <authorList>
            <person name="Muyzer G."/>
        </authorList>
    </citation>
    <scope>NUCLEOTIDE SEQUENCE [LARGE SCALE GENOMIC DNA]</scope>
    <source>
        <strain evidence="10 11">ASO4-4</strain>
    </source>
</reference>
<feature type="binding site" evidence="8">
    <location>
        <position position="69"/>
    </location>
    <ligand>
        <name>GTP</name>
        <dbReference type="ChEBI" id="CHEBI:37565"/>
    </ligand>
</feature>
<name>A0A562RMQ4_9BACT</name>
<comment type="catalytic activity">
    <reaction evidence="8">
        <text>Mo-molybdopterin + GTP + H(+) = Mo-molybdopterin guanine dinucleotide + diphosphate</text>
        <dbReference type="Rhea" id="RHEA:34243"/>
        <dbReference type="ChEBI" id="CHEBI:15378"/>
        <dbReference type="ChEBI" id="CHEBI:33019"/>
        <dbReference type="ChEBI" id="CHEBI:37565"/>
        <dbReference type="ChEBI" id="CHEBI:71302"/>
        <dbReference type="ChEBI" id="CHEBI:71310"/>
        <dbReference type="EC" id="2.7.7.77"/>
    </reaction>
</comment>
<comment type="similarity">
    <text evidence="8">Belongs to the MobA family.</text>
</comment>
<dbReference type="CDD" id="cd02503">
    <property type="entry name" value="MobA"/>
    <property type="match status" value="1"/>
</dbReference>
<dbReference type="AlphaFoldDB" id="A0A562RMQ4"/>
<dbReference type="HAMAP" id="MF_00316">
    <property type="entry name" value="MobA"/>
    <property type="match status" value="1"/>
</dbReference>
<comment type="caution">
    <text evidence="10">The sequence shown here is derived from an EMBL/GenBank/DDBJ whole genome shotgun (WGS) entry which is preliminary data.</text>
</comment>
<dbReference type="InterPro" id="IPR025877">
    <property type="entry name" value="MobA-like_NTP_Trfase"/>
</dbReference>
<keyword evidence="7 8" id="KW-0501">Molybdenum cofactor biosynthesis</keyword>
<gene>
    <name evidence="8" type="primary">mobA</name>
    <name evidence="10" type="ORF">LZ24_02345</name>
</gene>
<keyword evidence="6 8" id="KW-0342">GTP-binding</keyword>
<evidence type="ECO:0000313" key="11">
    <source>
        <dbReference type="Proteomes" id="UP000318307"/>
    </source>
</evidence>
<comment type="cofactor">
    <cofactor evidence="8">
        <name>Mg(2+)</name>
        <dbReference type="ChEBI" id="CHEBI:18420"/>
    </cofactor>
</comment>
<keyword evidence="11" id="KW-1185">Reference proteome</keyword>
<evidence type="ECO:0000256" key="5">
    <source>
        <dbReference type="ARBA" id="ARBA00022842"/>
    </source>
</evidence>
<keyword evidence="5 8" id="KW-0460">Magnesium</keyword>
<dbReference type="GO" id="GO:0005737">
    <property type="term" value="C:cytoplasm"/>
    <property type="evidence" value="ECO:0007669"/>
    <property type="project" value="UniProtKB-SubCell"/>
</dbReference>
<comment type="function">
    <text evidence="8">Transfers a GMP moiety from GTP to Mo-molybdopterin (Mo-MPT) cofactor (Moco or molybdenum cofactor) to form Mo-molybdopterin guanine dinucleotide (Mo-MGD) cofactor.</text>
</comment>
<sequence>MINDCTGVILAGGRSTRYGGRNKALVPFGEGRLMDAVLRPMTEVFGEKILIVSQEAGLYGDFGFPVVADVLPLPGAATGIHAGLFHAKTDIIFVVACDMPFIRPELIRLVLSHMHPPLLALFPCHGKNHLEPLCAAYHRDGLPVLESHILEGKGKVQWIFTGEQKGLVPEILLREADEGLESFININSPEDARKAGEALMMFP</sequence>
<dbReference type="GO" id="GO:0046872">
    <property type="term" value="F:metal ion binding"/>
    <property type="evidence" value="ECO:0007669"/>
    <property type="project" value="UniProtKB-KW"/>
</dbReference>
<dbReference type="OrthoDB" id="9788394at2"/>
<feature type="binding site" evidence="8">
    <location>
        <position position="23"/>
    </location>
    <ligand>
        <name>GTP</name>
        <dbReference type="ChEBI" id="CHEBI:37565"/>
    </ligand>
</feature>
<dbReference type="EC" id="2.7.7.77" evidence="8"/>
<evidence type="ECO:0000256" key="4">
    <source>
        <dbReference type="ARBA" id="ARBA00022741"/>
    </source>
</evidence>
<evidence type="ECO:0000256" key="3">
    <source>
        <dbReference type="ARBA" id="ARBA00022723"/>
    </source>
</evidence>
<dbReference type="InterPro" id="IPR029044">
    <property type="entry name" value="Nucleotide-diphossugar_trans"/>
</dbReference>
<dbReference type="PANTHER" id="PTHR19136">
    <property type="entry name" value="MOLYBDENUM COFACTOR GUANYLYLTRANSFERASE"/>
    <property type="match status" value="1"/>
</dbReference>